<gene>
    <name evidence="5" type="ORF">H0A72_04180</name>
</gene>
<accession>A0A853FV70</accession>
<evidence type="ECO:0000313" key="6">
    <source>
        <dbReference type="Proteomes" id="UP000559809"/>
    </source>
</evidence>
<dbReference type="AlphaFoldDB" id="A0A853FV70"/>
<evidence type="ECO:0000313" key="5">
    <source>
        <dbReference type="EMBL" id="NYT48503.1"/>
    </source>
</evidence>
<dbReference type="InterPro" id="IPR000873">
    <property type="entry name" value="AMP-dep_synth/lig_dom"/>
</dbReference>
<dbReference type="InterPro" id="IPR025110">
    <property type="entry name" value="AMP-bd_C"/>
</dbReference>
<name>A0A853FV70_9BURK</name>
<dbReference type="Gene3D" id="3.40.50.12780">
    <property type="entry name" value="N-terminal domain of ligase-like"/>
    <property type="match status" value="1"/>
</dbReference>
<evidence type="ECO:0000256" key="1">
    <source>
        <dbReference type="ARBA" id="ARBA00006432"/>
    </source>
</evidence>
<feature type="domain" description="AMP-dependent synthetase/ligase" evidence="3">
    <location>
        <begin position="16"/>
        <end position="353"/>
    </location>
</feature>
<dbReference type="PANTHER" id="PTHR43201:SF5">
    <property type="entry name" value="MEDIUM-CHAIN ACYL-COA LIGASE ACSF2, MITOCHONDRIAL"/>
    <property type="match status" value="1"/>
</dbReference>
<dbReference type="GO" id="GO:0031956">
    <property type="term" value="F:medium-chain fatty acid-CoA ligase activity"/>
    <property type="evidence" value="ECO:0007669"/>
    <property type="project" value="TreeGrafter"/>
</dbReference>
<evidence type="ECO:0000259" key="4">
    <source>
        <dbReference type="Pfam" id="PF13193"/>
    </source>
</evidence>
<dbReference type="Proteomes" id="UP000559809">
    <property type="component" value="Unassembled WGS sequence"/>
</dbReference>
<keyword evidence="6" id="KW-1185">Reference proteome</keyword>
<reference evidence="5 6" key="1">
    <citation type="submission" date="2020-07" db="EMBL/GenBank/DDBJ databases">
        <title>Taxonomic revisions and descriptions of new bacterial species based on genomic comparisons in the high-G+C-content subgroup of the family Alcaligenaceae.</title>
        <authorList>
            <person name="Szabo A."/>
            <person name="Felfoldi T."/>
        </authorList>
    </citation>
    <scope>NUCLEOTIDE SEQUENCE [LARGE SCALE GENOMIC DNA]</scope>
    <source>
        <strain evidence="5 6">LMG 24012</strain>
    </source>
</reference>
<dbReference type="Gene3D" id="3.30.300.30">
    <property type="match status" value="1"/>
</dbReference>
<dbReference type="InterPro" id="IPR045851">
    <property type="entry name" value="AMP-bd_C_sf"/>
</dbReference>
<dbReference type="PANTHER" id="PTHR43201">
    <property type="entry name" value="ACYL-COA SYNTHETASE"/>
    <property type="match status" value="1"/>
</dbReference>
<dbReference type="InterPro" id="IPR042099">
    <property type="entry name" value="ANL_N_sf"/>
</dbReference>
<dbReference type="SUPFAM" id="SSF56801">
    <property type="entry name" value="Acetyl-CoA synthetase-like"/>
    <property type="match status" value="1"/>
</dbReference>
<dbReference type="PROSITE" id="PS00455">
    <property type="entry name" value="AMP_BINDING"/>
    <property type="match status" value="1"/>
</dbReference>
<keyword evidence="2 5" id="KW-0436">Ligase</keyword>
<dbReference type="InterPro" id="IPR020845">
    <property type="entry name" value="AMP-binding_CS"/>
</dbReference>
<sequence>MSTRIQNIADQIALHGRQRPTHIALIQGDRSLDYRSLDQAVQSRAAWLQMRGLAPGSVVGLALKDTIEHVLMIFAVARAGCIVLPVDCRWKTFEKQAVSKHFGASLVMVEPGQAFEGQACQETDGGWLDAVRNARPVAPFPDGDRGLVMSLSSGTTGRPKGPLLSHQRLISRFYTQWADLGFGSRERYVNATPLYFGGGRTFTLSILYAGGTVVLCPPPYAPEELVGEVARTQGSLLFLVPTLLRRLLDFDAETLAPLRRLRTLVSSGSALAAEERVQIREKICPNFYEYYASTEGGGISVLTPADQLRYMDSVGRPAFGVEVSVVDERHEPVPAGAIGRIRYRSNGMAEGFYGDAEASAEVFRDGWFYPGDLGAMNEEGYLFLKGRAKDMIIRGGVNIYPQEIEAVLTGHPAVQEAAVVGWPSRQFNEEIAAFVIPKEPVDPGALIALCRDALAPYKVPREIFFVREFPRNSIGKVLKAELAGQLTPI</sequence>
<dbReference type="RefSeq" id="WP_180153800.1">
    <property type="nucleotide sequence ID" value="NZ_JACCEM010000002.1"/>
</dbReference>
<evidence type="ECO:0000259" key="3">
    <source>
        <dbReference type="Pfam" id="PF00501"/>
    </source>
</evidence>
<protein>
    <submittedName>
        <fullName evidence="5">Acyl--CoA ligase</fullName>
    </submittedName>
</protein>
<dbReference type="Pfam" id="PF13193">
    <property type="entry name" value="AMP-binding_C"/>
    <property type="match status" value="1"/>
</dbReference>
<comment type="caution">
    <text evidence="5">The sequence shown here is derived from an EMBL/GenBank/DDBJ whole genome shotgun (WGS) entry which is preliminary data.</text>
</comment>
<feature type="domain" description="AMP-binding enzyme C-terminal" evidence="4">
    <location>
        <begin position="403"/>
        <end position="476"/>
    </location>
</feature>
<organism evidence="5 6">
    <name type="scientific">Parapusillimonas granuli</name>
    <dbReference type="NCBI Taxonomy" id="380911"/>
    <lineage>
        <taxon>Bacteria</taxon>
        <taxon>Pseudomonadati</taxon>
        <taxon>Pseudomonadota</taxon>
        <taxon>Betaproteobacteria</taxon>
        <taxon>Burkholderiales</taxon>
        <taxon>Alcaligenaceae</taxon>
        <taxon>Parapusillimonas</taxon>
    </lineage>
</organism>
<dbReference type="EMBL" id="JACCEM010000002">
    <property type="protein sequence ID" value="NYT48503.1"/>
    <property type="molecule type" value="Genomic_DNA"/>
</dbReference>
<dbReference type="GO" id="GO:0006631">
    <property type="term" value="P:fatty acid metabolic process"/>
    <property type="evidence" value="ECO:0007669"/>
    <property type="project" value="TreeGrafter"/>
</dbReference>
<comment type="similarity">
    <text evidence="1">Belongs to the ATP-dependent AMP-binding enzyme family.</text>
</comment>
<proteinExistence type="inferred from homology"/>
<evidence type="ECO:0000256" key="2">
    <source>
        <dbReference type="ARBA" id="ARBA00022598"/>
    </source>
</evidence>
<dbReference type="Pfam" id="PF00501">
    <property type="entry name" value="AMP-binding"/>
    <property type="match status" value="1"/>
</dbReference>